<feature type="region of interest" description="Disordered" evidence="1">
    <location>
        <begin position="215"/>
        <end position="234"/>
    </location>
</feature>
<dbReference type="RefSeq" id="WP_091112135.1">
    <property type="nucleotide sequence ID" value="NZ_FMHY01000001.1"/>
</dbReference>
<reference evidence="3" key="2">
    <citation type="submission" date="2016-06" db="EMBL/GenBank/DDBJ databases">
        <authorList>
            <person name="Kjaerup R.B."/>
            <person name="Dalgaard T.S."/>
            <person name="Juul-Madsen H.R."/>
        </authorList>
    </citation>
    <scope>NUCLEOTIDE SEQUENCE [LARGE SCALE GENOMIC DNA]</scope>
    <source>
        <strain evidence="3">DSM 44814</strain>
    </source>
</reference>
<organism evidence="3 5">
    <name type="scientific">Micromonospora eburnea</name>
    <dbReference type="NCBI Taxonomy" id="227316"/>
    <lineage>
        <taxon>Bacteria</taxon>
        <taxon>Bacillati</taxon>
        <taxon>Actinomycetota</taxon>
        <taxon>Actinomycetes</taxon>
        <taxon>Micromonosporales</taxon>
        <taxon>Micromonosporaceae</taxon>
        <taxon>Micromonospora</taxon>
    </lineage>
</organism>
<dbReference type="InterPro" id="IPR002711">
    <property type="entry name" value="HNH"/>
</dbReference>
<dbReference type="SMART" id="SM00507">
    <property type="entry name" value="HNHc"/>
    <property type="match status" value="1"/>
</dbReference>
<dbReference type="PANTHER" id="PTHR33877:SF2">
    <property type="entry name" value="OS07G0170200 PROTEIN"/>
    <property type="match status" value="1"/>
</dbReference>
<dbReference type="InterPro" id="IPR003615">
    <property type="entry name" value="HNH_nuc"/>
</dbReference>
<feature type="domain" description="HNH nuclease" evidence="2">
    <location>
        <begin position="138"/>
        <end position="194"/>
    </location>
</feature>
<evidence type="ECO:0000313" key="3">
    <source>
        <dbReference type="EMBL" id="SCL43812.1"/>
    </source>
</evidence>
<dbReference type="EMBL" id="FMHY01000001">
    <property type="protein sequence ID" value="SCL43812.1"/>
    <property type="molecule type" value="Genomic_DNA"/>
</dbReference>
<reference evidence="5" key="1">
    <citation type="submission" date="2016-06" db="EMBL/GenBank/DDBJ databases">
        <authorList>
            <person name="Varghese N."/>
            <person name="Submissions Spin"/>
        </authorList>
    </citation>
    <scope>NUCLEOTIDE SEQUENCE [LARGE SCALE GENOMIC DNA]</scope>
    <source>
        <strain evidence="5">DSM 44814</strain>
    </source>
</reference>
<dbReference type="GO" id="GO:0004519">
    <property type="term" value="F:endonuclease activity"/>
    <property type="evidence" value="ECO:0007669"/>
    <property type="project" value="UniProtKB-KW"/>
</dbReference>
<dbReference type="Proteomes" id="UP000199696">
    <property type="component" value="Unassembled WGS sequence"/>
</dbReference>
<keyword evidence="3" id="KW-0255">Endonuclease</keyword>
<evidence type="ECO:0000313" key="5">
    <source>
        <dbReference type="Proteomes" id="UP000199696"/>
    </source>
</evidence>
<dbReference type="GO" id="GO:0008270">
    <property type="term" value="F:zinc ion binding"/>
    <property type="evidence" value="ECO:0007669"/>
    <property type="project" value="InterPro"/>
</dbReference>
<evidence type="ECO:0000313" key="4">
    <source>
        <dbReference type="EMBL" id="SCL43986.1"/>
    </source>
</evidence>
<dbReference type="PANTHER" id="PTHR33877">
    <property type="entry name" value="SLL1193 PROTEIN"/>
    <property type="match status" value="1"/>
</dbReference>
<gene>
    <name evidence="3" type="ORF">GA0070604_0021</name>
    <name evidence="4" type="ORF">GA0070604_0127</name>
</gene>
<accession>A0A1C6TPQ6</accession>
<name>A0A1C6TPQ6_9ACTN</name>
<dbReference type="InterPro" id="IPR052892">
    <property type="entry name" value="NA-targeting_endonuclease"/>
</dbReference>
<dbReference type="AlphaFoldDB" id="A0A1C6TPQ6"/>
<feature type="compositionally biased region" description="Basic and acidic residues" evidence="1">
    <location>
        <begin position="249"/>
        <end position="264"/>
    </location>
</feature>
<dbReference type="Pfam" id="PF01844">
    <property type="entry name" value="HNH"/>
    <property type="match status" value="1"/>
</dbReference>
<dbReference type="EMBL" id="FMHY01000002">
    <property type="protein sequence ID" value="SCL43986.1"/>
    <property type="molecule type" value="Genomic_DNA"/>
</dbReference>
<evidence type="ECO:0000259" key="2">
    <source>
        <dbReference type="SMART" id="SM00507"/>
    </source>
</evidence>
<keyword evidence="5" id="KW-1185">Reference proteome</keyword>
<dbReference type="STRING" id="227316.GA0070604_0021"/>
<proteinExistence type="predicted"/>
<dbReference type="Gene3D" id="1.10.30.50">
    <property type="match status" value="1"/>
</dbReference>
<evidence type="ECO:0000256" key="1">
    <source>
        <dbReference type="SAM" id="MobiDB-lite"/>
    </source>
</evidence>
<dbReference type="GO" id="GO:0003676">
    <property type="term" value="F:nucleic acid binding"/>
    <property type="evidence" value="ECO:0007669"/>
    <property type="project" value="InterPro"/>
</dbReference>
<keyword evidence="3" id="KW-0378">Hydrolase</keyword>
<protein>
    <submittedName>
        <fullName evidence="3">HNH endonuclease</fullName>
    </submittedName>
</protein>
<dbReference type="OrthoDB" id="4775111at2"/>
<feature type="region of interest" description="Disordered" evidence="1">
    <location>
        <begin position="247"/>
        <end position="316"/>
    </location>
</feature>
<dbReference type="CDD" id="cd00085">
    <property type="entry name" value="HNHc"/>
    <property type="match status" value="1"/>
</dbReference>
<keyword evidence="3" id="KW-0540">Nuclease</keyword>
<sequence length="316" mass="34616">MWLRIDDKLITSVKIRGLVDDGATGVRATEQRCATIGHWLQIVTWVAGAGTDGFVPADVVDEYGTKATTARLLRARYGRAPLLHVRNPDGTTPACPCLDGRTWHADYAYAVHDYLDRNPSRSENDVHRAKKRELRDAKLKRQVRDRDRDRCRYCGRLCKHSDRITDEGMTFDHVDPEVAAGMDNLVVACRGCNNRKNRRTPEQADMVLLPVPTTDQTNDGTYDGPTTEPATVAGPVTGAVACPVTGVRADLRPDQGRSQERTSPGRDGAGIVTGSSTRLGPPDTVRPAGRASPYLRPRVPKAGHPPDVPRPGMDEP</sequence>